<dbReference type="GeneID" id="10328020"/>
<evidence type="ECO:0000313" key="5">
    <source>
        <dbReference type="Proteomes" id="UP000006538"/>
    </source>
</evidence>
<proteinExistence type="predicted"/>
<organism evidence="4 5">
    <name type="scientific">Prochlorococcus phage P-HM2</name>
    <dbReference type="NCBI Taxonomy" id="445696"/>
    <lineage>
        <taxon>Viruses</taxon>
        <taxon>Duplodnaviria</taxon>
        <taxon>Heunggongvirae</taxon>
        <taxon>Uroviricota</taxon>
        <taxon>Caudoviricetes</taxon>
        <taxon>Eurybiavirus</taxon>
        <taxon>Eurybiavirus PHM2</taxon>
    </lineage>
</organism>
<dbReference type="PANTHER" id="PTHR13370">
    <property type="entry name" value="RNA METHYLASE-RELATED"/>
    <property type="match status" value="1"/>
</dbReference>
<dbReference type="PRINTS" id="PR00508">
    <property type="entry name" value="S21N4MTFRASE"/>
</dbReference>
<name>E3SSZ9_9CAUD</name>
<keyword evidence="2" id="KW-0808">Transferase</keyword>
<keyword evidence="1 4" id="KW-0489">Methyltransferase</keyword>
<dbReference type="Gene3D" id="3.40.50.150">
    <property type="entry name" value="Vaccinia Virus protein VP39"/>
    <property type="match status" value="1"/>
</dbReference>
<dbReference type="Proteomes" id="UP000006538">
    <property type="component" value="Segment"/>
</dbReference>
<accession>E3SSZ9</accession>
<protein>
    <submittedName>
        <fullName evidence="4">DNA adenine methylase</fullName>
    </submittedName>
</protein>
<dbReference type="REBASE" id="35934">
    <property type="entry name" value="M.PphHM2ORF149P"/>
</dbReference>
<dbReference type="KEGG" id="vg:10328020"/>
<dbReference type="RefSeq" id="YP_004323518.1">
    <property type="nucleotide sequence ID" value="NC_015284.1"/>
</dbReference>
<dbReference type="InterPro" id="IPR029063">
    <property type="entry name" value="SAM-dependent_MTases_sf"/>
</dbReference>
<dbReference type="OrthoDB" id="3832at10239"/>
<keyword evidence="5" id="KW-1185">Reference proteome</keyword>
<evidence type="ECO:0000256" key="2">
    <source>
        <dbReference type="ARBA" id="ARBA00022679"/>
    </source>
</evidence>
<dbReference type="GO" id="GO:0003677">
    <property type="term" value="F:DNA binding"/>
    <property type="evidence" value="ECO:0007669"/>
    <property type="project" value="InterPro"/>
</dbReference>
<dbReference type="GO" id="GO:0009007">
    <property type="term" value="F:site-specific DNA-methyltransferase (adenine-specific) activity"/>
    <property type="evidence" value="ECO:0007669"/>
    <property type="project" value="TreeGrafter"/>
</dbReference>
<reference evidence="4 5" key="1">
    <citation type="journal article" date="2010" name="Environ. Microbiol.">
        <title>Genomic analysis of oceanic cyanobacterial myoviruses compared with T4-like myoviruses from diverse hosts and environments.</title>
        <authorList>
            <person name="Sullivan M.B."/>
            <person name="Huang K.H."/>
            <person name="Ignacio-Espinoza J.C."/>
            <person name="Berlin A.M."/>
            <person name="Kelly L."/>
            <person name="Weigele P.R."/>
            <person name="DeFrancesco A.S."/>
            <person name="Kern S.E."/>
            <person name="Thompson L.R."/>
            <person name="Young S."/>
            <person name="Yandava C."/>
            <person name="Fu R."/>
            <person name="Krastins B."/>
            <person name="Chase M."/>
            <person name="Sarracino D."/>
            <person name="Osburne M.S."/>
            <person name="Henn M.R."/>
            <person name="Chisholm S.W."/>
        </authorList>
    </citation>
    <scope>NUCLEOTIDE SEQUENCE [LARGE SCALE GENOMIC DNA]</scope>
    <source>
        <strain evidence="4">M4-259</strain>
    </source>
</reference>
<dbReference type="GO" id="GO:0032259">
    <property type="term" value="P:methylation"/>
    <property type="evidence" value="ECO:0007669"/>
    <property type="project" value="UniProtKB-KW"/>
</dbReference>
<evidence type="ECO:0000256" key="1">
    <source>
        <dbReference type="ARBA" id="ARBA00022603"/>
    </source>
</evidence>
<feature type="domain" description="DNA methylase N-4/N-6" evidence="3">
    <location>
        <begin position="26"/>
        <end position="244"/>
    </location>
</feature>
<evidence type="ECO:0000259" key="3">
    <source>
        <dbReference type="Pfam" id="PF01555"/>
    </source>
</evidence>
<dbReference type="InterPro" id="IPR002941">
    <property type="entry name" value="DNA_methylase_N4/N6"/>
</dbReference>
<dbReference type="InterPro" id="IPR001091">
    <property type="entry name" value="RM_Methyltransferase"/>
</dbReference>
<dbReference type="SUPFAM" id="SSF53335">
    <property type="entry name" value="S-adenosyl-L-methionine-dependent methyltransferases"/>
    <property type="match status" value="1"/>
</dbReference>
<dbReference type="PANTHER" id="PTHR13370:SF3">
    <property type="entry name" value="TRNA (GUANINE(10)-N2)-METHYLTRANSFERASE HOMOLOG"/>
    <property type="match status" value="1"/>
</dbReference>
<dbReference type="EMBL" id="GU075905">
    <property type="protein sequence ID" value="ADO99927.1"/>
    <property type="molecule type" value="Genomic_DNA"/>
</dbReference>
<gene>
    <name evidence="4" type="primary">dam</name>
    <name evidence="4" type="ORF">PHM2_149</name>
</gene>
<sequence length="266" mass="30506">MMDLKTYDLRLGDCLELMKEIPDESVDFICCDPPYGTTSIKWDEILDFNLMWEQYGRIIKPKGMMALFGSQPFSAQLICSKLKWFKYELIWNKNKCGSPGLAKYRPMKTHENILLFAKNPGGTYNPIMEKGEPFKRQSKNPEGYVSKRNDHGYGLKPVKGFENKGTRYPKSILNISRDFSAQQQVHPTQKPVPVLEWLITTFSNEGDTVLDNCMGSGSTGVAAVKLNRKFIGIDTDEKYVTISRERIESIPIDITKWQKEKKNQLT</sequence>
<dbReference type="GO" id="GO:0008170">
    <property type="term" value="F:N-methyltransferase activity"/>
    <property type="evidence" value="ECO:0007669"/>
    <property type="project" value="InterPro"/>
</dbReference>
<dbReference type="Pfam" id="PF01555">
    <property type="entry name" value="N6_N4_Mtase"/>
    <property type="match status" value="1"/>
</dbReference>
<evidence type="ECO:0000313" key="4">
    <source>
        <dbReference type="EMBL" id="ADO99927.1"/>
    </source>
</evidence>